<comment type="caution">
    <text evidence="1">The sequence shown here is derived from an EMBL/GenBank/DDBJ whole genome shotgun (WGS) entry which is preliminary data.</text>
</comment>
<dbReference type="PANTHER" id="PTHR35279:SF1">
    <property type="entry name" value="ARABINANASE_LEVANSUCRASE_INVERTASE"/>
    <property type="match status" value="1"/>
</dbReference>
<proteinExistence type="predicted"/>
<evidence type="ECO:0000313" key="1">
    <source>
        <dbReference type="EMBL" id="MDP7735364.1"/>
    </source>
</evidence>
<protein>
    <submittedName>
        <fullName evidence="1">Glycosylase</fullName>
    </submittedName>
</protein>
<dbReference type="Gene3D" id="2.115.10.20">
    <property type="entry name" value="Glycosyl hydrolase domain, family 43"/>
    <property type="match status" value="2"/>
</dbReference>
<dbReference type="SUPFAM" id="SSF75005">
    <property type="entry name" value="Arabinanase/levansucrase/invertase"/>
    <property type="match status" value="1"/>
</dbReference>
<gene>
    <name evidence="1" type="ORF">QXL92_11485</name>
</gene>
<dbReference type="RefSeq" id="WP_232004324.1">
    <property type="nucleotide sequence ID" value="NZ_JAUFSA010000001.1"/>
</dbReference>
<reference evidence="1" key="1">
    <citation type="submission" date="2023-06" db="EMBL/GenBank/DDBJ databases">
        <title>Identification of two novel mycobacterium reveal diversities and complexities of Mycobacterium gordonae clade.</title>
        <authorList>
            <person name="Matsumoto Y."/>
            <person name="Nakamura S."/>
            <person name="Motooka D."/>
            <person name="Fukushima K."/>
        </authorList>
    </citation>
    <scope>NUCLEOTIDE SEQUENCE</scope>
    <source>
        <strain evidence="1">TY812</strain>
    </source>
</reference>
<sequence>MAVRFVWEKLGLVFAPGRYDGRPWMTSHAQAPATLMLEDRIRVYFSCRPLPDSDGQFVSYSAFVDLDREDPTRVLEVADAPILSLGSRGAFDEFGTYPVSVVRDGDDVVAYYGGWTRCESVPFNVAIGCARSTDGGRHFERAGPGPVLSYSPTEPFVLSGPKIRRFGDLWYLFYIAGTVWLRTDSKPEPVYRIRMATSRDGLEWQRENRELVPPRLEENEAQASPDVFWKDGRYHMFFCYRRSLDFRGRAGGYRIGYASSTDLLHWTRDDDAAGLDVADDGWDSEMVAYPHVFESAGTTYLAYLGNGVGREGFGLARLTDVRED</sequence>
<dbReference type="AlphaFoldDB" id="A0AAJ1W3S8"/>
<organism evidence="1 2">
    <name type="scientific">Mycobacterium paragordonae</name>
    <dbReference type="NCBI Taxonomy" id="1389713"/>
    <lineage>
        <taxon>Bacteria</taxon>
        <taxon>Bacillati</taxon>
        <taxon>Actinomycetota</taxon>
        <taxon>Actinomycetes</taxon>
        <taxon>Mycobacteriales</taxon>
        <taxon>Mycobacteriaceae</taxon>
        <taxon>Mycobacterium</taxon>
    </lineage>
</organism>
<evidence type="ECO:0000313" key="2">
    <source>
        <dbReference type="Proteomes" id="UP001229081"/>
    </source>
</evidence>
<dbReference type="InterPro" id="IPR023296">
    <property type="entry name" value="Glyco_hydro_beta-prop_sf"/>
</dbReference>
<dbReference type="EMBL" id="JAUFSA010000001">
    <property type="protein sequence ID" value="MDP7735364.1"/>
    <property type="molecule type" value="Genomic_DNA"/>
</dbReference>
<dbReference type="Proteomes" id="UP001229081">
    <property type="component" value="Unassembled WGS sequence"/>
</dbReference>
<dbReference type="PANTHER" id="PTHR35279">
    <property type="match status" value="1"/>
</dbReference>
<name>A0AAJ1W3S8_9MYCO</name>
<accession>A0AAJ1W3S8</accession>